<evidence type="ECO:0000313" key="3">
    <source>
        <dbReference type="Proteomes" id="UP000886523"/>
    </source>
</evidence>
<dbReference type="EMBL" id="MU129112">
    <property type="protein sequence ID" value="KAF9506377.1"/>
    <property type="molecule type" value="Genomic_DNA"/>
</dbReference>
<evidence type="ECO:0000313" key="2">
    <source>
        <dbReference type="EMBL" id="KAF9506377.1"/>
    </source>
</evidence>
<reference evidence="2" key="1">
    <citation type="journal article" date="2020" name="Nat. Commun.">
        <title>Large-scale genome sequencing of mycorrhizal fungi provides insights into the early evolution of symbiotic traits.</title>
        <authorList>
            <person name="Miyauchi S."/>
            <person name="Kiss E."/>
            <person name="Kuo A."/>
            <person name="Drula E."/>
            <person name="Kohler A."/>
            <person name="Sanchez-Garcia M."/>
            <person name="Morin E."/>
            <person name="Andreopoulos B."/>
            <person name="Barry K.W."/>
            <person name="Bonito G."/>
            <person name="Buee M."/>
            <person name="Carver A."/>
            <person name="Chen C."/>
            <person name="Cichocki N."/>
            <person name="Clum A."/>
            <person name="Culley D."/>
            <person name="Crous P.W."/>
            <person name="Fauchery L."/>
            <person name="Girlanda M."/>
            <person name="Hayes R.D."/>
            <person name="Keri Z."/>
            <person name="LaButti K."/>
            <person name="Lipzen A."/>
            <person name="Lombard V."/>
            <person name="Magnuson J."/>
            <person name="Maillard F."/>
            <person name="Murat C."/>
            <person name="Nolan M."/>
            <person name="Ohm R.A."/>
            <person name="Pangilinan J."/>
            <person name="Pereira M.F."/>
            <person name="Perotto S."/>
            <person name="Peter M."/>
            <person name="Pfister S."/>
            <person name="Riley R."/>
            <person name="Sitrit Y."/>
            <person name="Stielow J.B."/>
            <person name="Szollosi G."/>
            <person name="Zifcakova L."/>
            <person name="Stursova M."/>
            <person name="Spatafora J.W."/>
            <person name="Tedersoo L."/>
            <person name="Vaario L.M."/>
            <person name="Yamada A."/>
            <person name="Yan M."/>
            <person name="Wang P."/>
            <person name="Xu J."/>
            <person name="Bruns T."/>
            <person name="Baldrian P."/>
            <person name="Vilgalys R."/>
            <person name="Dunand C."/>
            <person name="Henrissat B."/>
            <person name="Grigoriev I.V."/>
            <person name="Hibbett D."/>
            <person name="Nagy L.G."/>
            <person name="Martin F.M."/>
        </authorList>
    </citation>
    <scope>NUCLEOTIDE SEQUENCE</scope>
    <source>
        <strain evidence="2">UP504</strain>
    </source>
</reference>
<dbReference type="Proteomes" id="UP000886523">
    <property type="component" value="Unassembled WGS sequence"/>
</dbReference>
<dbReference type="AlphaFoldDB" id="A0A9P6DLZ9"/>
<feature type="region of interest" description="Disordered" evidence="1">
    <location>
        <begin position="1"/>
        <end position="113"/>
    </location>
</feature>
<comment type="caution">
    <text evidence="2">The sequence shown here is derived from an EMBL/GenBank/DDBJ whole genome shotgun (WGS) entry which is preliminary data.</text>
</comment>
<protein>
    <submittedName>
        <fullName evidence="2">Uncharacterized protein</fullName>
    </submittedName>
</protein>
<feature type="compositionally biased region" description="Low complexity" evidence="1">
    <location>
        <begin position="100"/>
        <end position="113"/>
    </location>
</feature>
<keyword evidence="3" id="KW-1185">Reference proteome</keyword>
<feature type="compositionally biased region" description="Polar residues" evidence="1">
    <location>
        <begin position="19"/>
        <end position="32"/>
    </location>
</feature>
<sequence>MLQTYGLQPRKPSSEESDNTSSNIGVTFSHPLTTPPYSQPPAMQQKSRHPALSLHLHDQGNLQPPLRQTRPTCSVRLSSPHHRNLTSPISTQAMPILPLTTSTPSKSSNSMSN</sequence>
<proteinExistence type="predicted"/>
<organism evidence="2 3">
    <name type="scientific">Hydnum rufescens UP504</name>
    <dbReference type="NCBI Taxonomy" id="1448309"/>
    <lineage>
        <taxon>Eukaryota</taxon>
        <taxon>Fungi</taxon>
        <taxon>Dikarya</taxon>
        <taxon>Basidiomycota</taxon>
        <taxon>Agaricomycotina</taxon>
        <taxon>Agaricomycetes</taxon>
        <taxon>Cantharellales</taxon>
        <taxon>Hydnaceae</taxon>
        <taxon>Hydnum</taxon>
    </lineage>
</organism>
<evidence type="ECO:0000256" key="1">
    <source>
        <dbReference type="SAM" id="MobiDB-lite"/>
    </source>
</evidence>
<name>A0A9P6DLZ9_9AGAM</name>
<gene>
    <name evidence="2" type="ORF">BS47DRAFT_1428204</name>
</gene>
<accession>A0A9P6DLZ9</accession>